<name>A0A6A3Y857_9STRA</name>
<feature type="region of interest" description="Disordered" evidence="1">
    <location>
        <begin position="65"/>
        <end position="95"/>
    </location>
</feature>
<keyword evidence="2" id="KW-0732">Signal</keyword>
<dbReference type="AlphaFoldDB" id="A0A6A3Y857"/>
<keyword evidence="4" id="KW-1185">Reference proteome</keyword>
<accession>A0A6A3Y857</accession>
<feature type="signal peptide" evidence="2">
    <location>
        <begin position="1"/>
        <end position="24"/>
    </location>
</feature>
<dbReference type="Proteomes" id="UP000433483">
    <property type="component" value="Unassembled WGS sequence"/>
</dbReference>
<dbReference type="EMBL" id="QXGB01000471">
    <property type="protein sequence ID" value="KAE9213710.1"/>
    <property type="molecule type" value="Genomic_DNA"/>
</dbReference>
<protein>
    <recommendedName>
        <fullName evidence="5">RxLR effector protein</fullName>
    </recommendedName>
</protein>
<evidence type="ECO:0000256" key="2">
    <source>
        <dbReference type="SAM" id="SignalP"/>
    </source>
</evidence>
<evidence type="ECO:0000313" key="3">
    <source>
        <dbReference type="EMBL" id="KAE9213710.1"/>
    </source>
</evidence>
<proteinExistence type="predicted"/>
<reference evidence="3 4" key="1">
    <citation type="submission" date="2018-08" db="EMBL/GenBank/DDBJ databases">
        <title>Genomic investigation of the strawberry pathogen Phytophthora fragariae indicates pathogenicity is determined by transcriptional variation in three key races.</title>
        <authorList>
            <person name="Adams T.M."/>
            <person name="Armitage A.D."/>
            <person name="Sobczyk M.K."/>
            <person name="Bates H.J."/>
            <person name="Dunwell J.M."/>
            <person name="Nellist C.F."/>
            <person name="Harrison R.J."/>
        </authorList>
    </citation>
    <scope>NUCLEOTIDE SEQUENCE [LARGE SCALE GENOMIC DNA]</scope>
    <source>
        <strain evidence="3 4">NOV-27</strain>
    </source>
</reference>
<evidence type="ECO:0000256" key="1">
    <source>
        <dbReference type="SAM" id="MobiDB-lite"/>
    </source>
</evidence>
<evidence type="ECO:0000313" key="4">
    <source>
        <dbReference type="Proteomes" id="UP000433483"/>
    </source>
</evidence>
<evidence type="ECO:0008006" key="5">
    <source>
        <dbReference type="Google" id="ProtNLM"/>
    </source>
</evidence>
<organism evidence="3 4">
    <name type="scientific">Phytophthora fragariae</name>
    <dbReference type="NCBI Taxonomy" id="53985"/>
    <lineage>
        <taxon>Eukaryota</taxon>
        <taxon>Sar</taxon>
        <taxon>Stramenopiles</taxon>
        <taxon>Oomycota</taxon>
        <taxon>Peronosporomycetes</taxon>
        <taxon>Peronosporales</taxon>
        <taxon>Peronosporaceae</taxon>
        <taxon>Phytophthora</taxon>
    </lineage>
</organism>
<gene>
    <name evidence="3" type="ORF">PF005_g10105</name>
</gene>
<feature type="compositionally biased region" description="Acidic residues" evidence="1">
    <location>
        <begin position="66"/>
        <end position="95"/>
    </location>
</feature>
<sequence length="95" mass="9969">MTRIALVFLLAFVVAMGLCAPTCAQSYTFNSRAAAAPVATVAAANFTVNGTAVISNMTVTFRSTVDEDSDDESVDSQDDISDSSDSYDDSDSSHD</sequence>
<comment type="caution">
    <text evidence="3">The sequence shown here is derived from an EMBL/GenBank/DDBJ whole genome shotgun (WGS) entry which is preliminary data.</text>
</comment>
<feature type="chain" id="PRO_5025557349" description="RxLR effector protein" evidence="2">
    <location>
        <begin position="25"/>
        <end position="95"/>
    </location>
</feature>